<feature type="domain" description="DUF7730" evidence="1">
    <location>
        <begin position="66"/>
        <end position="116"/>
    </location>
</feature>
<dbReference type="PANTHER" id="PTHR38790">
    <property type="entry name" value="2EXR DOMAIN-CONTAINING PROTEIN-RELATED"/>
    <property type="match status" value="1"/>
</dbReference>
<organism evidence="2 3">
    <name type="scientific">Austropuccinia psidii MF-1</name>
    <dbReference type="NCBI Taxonomy" id="1389203"/>
    <lineage>
        <taxon>Eukaryota</taxon>
        <taxon>Fungi</taxon>
        <taxon>Dikarya</taxon>
        <taxon>Basidiomycota</taxon>
        <taxon>Pucciniomycotina</taxon>
        <taxon>Pucciniomycetes</taxon>
        <taxon>Pucciniales</taxon>
        <taxon>Sphaerophragmiaceae</taxon>
        <taxon>Austropuccinia</taxon>
    </lineage>
</organism>
<proteinExistence type="predicted"/>
<evidence type="ECO:0000313" key="3">
    <source>
        <dbReference type="Proteomes" id="UP000765509"/>
    </source>
</evidence>
<dbReference type="Pfam" id="PF24864">
    <property type="entry name" value="DUF7730"/>
    <property type="match status" value="1"/>
</dbReference>
<dbReference type="EMBL" id="AVOT02000163">
    <property type="protein sequence ID" value="MBW0461469.1"/>
    <property type="molecule type" value="Genomic_DNA"/>
</dbReference>
<evidence type="ECO:0000259" key="1">
    <source>
        <dbReference type="Pfam" id="PF24864"/>
    </source>
</evidence>
<accession>A0A9Q3GBL7</accession>
<dbReference type="OrthoDB" id="4757095at2759"/>
<dbReference type="Proteomes" id="UP000765509">
    <property type="component" value="Unassembled WGS sequence"/>
</dbReference>
<protein>
    <recommendedName>
        <fullName evidence="1">DUF7730 domain-containing protein</fullName>
    </recommendedName>
</protein>
<comment type="caution">
    <text evidence="2">The sequence shown here is derived from an EMBL/GenBank/DDBJ whole genome shotgun (WGS) entry which is preliminary data.</text>
</comment>
<keyword evidence="3" id="KW-1185">Reference proteome</keyword>
<reference evidence="2" key="1">
    <citation type="submission" date="2021-03" db="EMBL/GenBank/DDBJ databases">
        <title>Draft genome sequence of rust myrtle Austropuccinia psidii MF-1, a brazilian biotype.</title>
        <authorList>
            <person name="Quecine M.C."/>
            <person name="Pachon D.M.R."/>
            <person name="Bonatelli M.L."/>
            <person name="Correr F.H."/>
            <person name="Franceschini L.M."/>
            <person name="Leite T.F."/>
            <person name="Margarido G.R.A."/>
            <person name="Almeida C.A."/>
            <person name="Ferrarezi J.A."/>
            <person name="Labate C.A."/>
        </authorList>
    </citation>
    <scope>NUCLEOTIDE SEQUENCE</scope>
    <source>
        <strain evidence="2">MF-1</strain>
    </source>
</reference>
<evidence type="ECO:0000313" key="2">
    <source>
        <dbReference type="EMBL" id="MBW0461469.1"/>
    </source>
</evidence>
<sequence length="166" mass="19321">MFRCGGNGFPSNSKIKKDRKAYGAVPLPKNRPRALTLPLEESGKISTFQSKFQEIFRKRIQQQTFTQKQSPLLRLPPEIRLIIWKFVLCNQHLHIVRAPRRLLAIRCDEDRPQKPGYSPYGHRCWGYTTIFTRHGRHASGYYRDPKPDSRCGFANLLPIVKTCRLV</sequence>
<dbReference type="InterPro" id="IPR056632">
    <property type="entry name" value="DUF7730"/>
</dbReference>
<dbReference type="AlphaFoldDB" id="A0A9Q3GBL7"/>
<gene>
    <name evidence="2" type="ORF">O181_001184</name>
</gene>
<name>A0A9Q3GBL7_9BASI</name>